<name>A0A385Z7U2_9PSED</name>
<proteinExistence type="predicted"/>
<dbReference type="KEGG" id="pcav:D3880_17945"/>
<evidence type="ECO:0000313" key="4">
    <source>
        <dbReference type="Proteomes" id="UP000265560"/>
    </source>
</evidence>
<feature type="signal peptide" evidence="1">
    <location>
        <begin position="1"/>
        <end position="26"/>
    </location>
</feature>
<reference evidence="4" key="1">
    <citation type="submission" date="2018-09" db="EMBL/GenBank/DDBJ databases">
        <authorList>
            <person name="Zhu H."/>
        </authorList>
    </citation>
    <scope>NUCLEOTIDE SEQUENCE [LARGE SCALE GENOMIC DNA]</scope>
    <source>
        <strain evidence="4">K2W31S-8</strain>
    </source>
</reference>
<gene>
    <name evidence="3" type="ORF">D3880_17945</name>
</gene>
<protein>
    <submittedName>
        <fullName evidence="3">DUF2846 domain-containing protein</fullName>
    </submittedName>
</protein>
<dbReference type="EMBL" id="CP032419">
    <property type="protein sequence ID" value="AYC34127.1"/>
    <property type="molecule type" value="Genomic_DNA"/>
</dbReference>
<dbReference type="Proteomes" id="UP000265560">
    <property type="component" value="Chromosome"/>
</dbReference>
<evidence type="ECO:0000313" key="3">
    <source>
        <dbReference type="EMBL" id="AYC34127.1"/>
    </source>
</evidence>
<sequence length="203" mass="22226">MRRYRSLAALLLVVLAGCSTPGAFFGAVDGPVFTPHTLGDGNHALVYLYRPQSQWADQELEAPALFLNHELIGSLPSNGYLVLEFDSARYQLEMRRPLLGSYWTLLADGPLDFTQIASFTLEAEAGGIYYLRYDELNPPPQSAAAVNASDGPLQLVSATLGQREIASTREVQPFARINASGEQERPQRGFWRGVGQALDKVGI</sequence>
<keyword evidence="4" id="KW-1185">Reference proteome</keyword>
<dbReference type="AlphaFoldDB" id="A0A385Z7U2"/>
<feature type="domain" description="DUF2846" evidence="2">
    <location>
        <begin position="42"/>
        <end position="141"/>
    </location>
</feature>
<evidence type="ECO:0000259" key="2">
    <source>
        <dbReference type="Pfam" id="PF11008"/>
    </source>
</evidence>
<feature type="chain" id="PRO_5017406298" evidence="1">
    <location>
        <begin position="27"/>
        <end position="203"/>
    </location>
</feature>
<dbReference type="InterPro" id="IPR022548">
    <property type="entry name" value="DUF2846"/>
</dbReference>
<evidence type="ECO:0000256" key="1">
    <source>
        <dbReference type="SAM" id="SignalP"/>
    </source>
</evidence>
<dbReference type="Pfam" id="PF11008">
    <property type="entry name" value="DUF2846"/>
    <property type="match status" value="1"/>
</dbReference>
<dbReference type="PROSITE" id="PS51257">
    <property type="entry name" value="PROKAR_LIPOPROTEIN"/>
    <property type="match status" value="1"/>
</dbReference>
<dbReference type="OrthoDB" id="6355011at2"/>
<keyword evidence="1" id="KW-0732">Signal</keyword>
<dbReference type="RefSeq" id="WP_119894781.1">
    <property type="nucleotide sequence ID" value="NZ_CP032419.1"/>
</dbReference>
<organism evidence="3 4">
    <name type="scientific">Pseudomonas cavernae</name>
    <dbReference type="NCBI Taxonomy" id="2320867"/>
    <lineage>
        <taxon>Bacteria</taxon>
        <taxon>Pseudomonadati</taxon>
        <taxon>Pseudomonadota</taxon>
        <taxon>Gammaproteobacteria</taxon>
        <taxon>Pseudomonadales</taxon>
        <taxon>Pseudomonadaceae</taxon>
        <taxon>Pseudomonas</taxon>
    </lineage>
</organism>
<accession>A0A385Z7U2</accession>